<reference evidence="2" key="1">
    <citation type="journal article" date="2011" name="PLoS Genet.">
        <title>Genomic analysis of the necrotrophic fungal pathogens Sclerotinia sclerotiorum and Botrytis cinerea.</title>
        <authorList>
            <person name="Amselem J."/>
            <person name="Cuomo C.A."/>
            <person name="van Kan J.A."/>
            <person name="Viaud M."/>
            <person name="Benito E.P."/>
            <person name="Couloux A."/>
            <person name="Coutinho P.M."/>
            <person name="de Vries R.P."/>
            <person name="Dyer P.S."/>
            <person name="Fillinger S."/>
            <person name="Fournier E."/>
            <person name="Gout L."/>
            <person name="Hahn M."/>
            <person name="Kohn L."/>
            <person name="Lapalu N."/>
            <person name="Plummer K.M."/>
            <person name="Pradier J.M."/>
            <person name="Quevillon E."/>
            <person name="Sharon A."/>
            <person name="Simon A."/>
            <person name="ten Have A."/>
            <person name="Tudzynski B."/>
            <person name="Tudzynski P."/>
            <person name="Wincker P."/>
            <person name="Andrew M."/>
            <person name="Anthouard V."/>
            <person name="Beever R.E."/>
            <person name="Beffa R."/>
            <person name="Benoit I."/>
            <person name="Bouzid O."/>
            <person name="Brault B."/>
            <person name="Chen Z."/>
            <person name="Choquer M."/>
            <person name="Collemare J."/>
            <person name="Cotton P."/>
            <person name="Danchin E.G."/>
            <person name="Da Silva C."/>
            <person name="Gautier A."/>
            <person name="Giraud C."/>
            <person name="Giraud T."/>
            <person name="Gonzalez C."/>
            <person name="Grossetete S."/>
            <person name="Guldener U."/>
            <person name="Henrissat B."/>
            <person name="Howlett B.J."/>
            <person name="Kodira C."/>
            <person name="Kretschmer M."/>
            <person name="Lappartient A."/>
            <person name="Leroch M."/>
            <person name="Levis C."/>
            <person name="Mauceli E."/>
            <person name="Neuveglise C."/>
            <person name="Oeser B."/>
            <person name="Pearson M."/>
            <person name="Poulain J."/>
            <person name="Poussereau N."/>
            <person name="Quesneville H."/>
            <person name="Rascle C."/>
            <person name="Schumacher J."/>
            <person name="Segurens B."/>
            <person name="Sexton A."/>
            <person name="Silva E."/>
            <person name="Sirven C."/>
            <person name="Soanes D.M."/>
            <person name="Talbot N.J."/>
            <person name="Templeton M."/>
            <person name="Yandava C."/>
            <person name="Yarden O."/>
            <person name="Zeng Q."/>
            <person name="Rollins J.A."/>
            <person name="Lebrun M.H."/>
            <person name="Dickman M."/>
        </authorList>
    </citation>
    <scope>NUCLEOTIDE SEQUENCE [LARGE SCALE GENOMIC DNA]</scope>
    <source>
        <strain evidence="2">T4</strain>
    </source>
</reference>
<dbReference type="AlphaFoldDB" id="G2YCA7"/>
<dbReference type="Proteomes" id="UP000008177">
    <property type="component" value="Unplaced contigs"/>
</dbReference>
<gene>
    <name evidence="1" type="ORF">BofuT4_uP099040.1</name>
</gene>
<accession>G2YCA7</accession>
<evidence type="ECO:0000313" key="1">
    <source>
        <dbReference type="EMBL" id="CCD49527.1"/>
    </source>
</evidence>
<dbReference type="HOGENOM" id="CLU_2885515_0_0_1"/>
<protein>
    <submittedName>
        <fullName evidence="1">Uncharacterized protein</fullName>
    </submittedName>
</protein>
<organism evidence="1 2">
    <name type="scientific">Botryotinia fuckeliana (strain T4)</name>
    <name type="common">Noble rot fungus</name>
    <name type="synonym">Botrytis cinerea</name>
    <dbReference type="NCBI Taxonomy" id="999810"/>
    <lineage>
        <taxon>Eukaryota</taxon>
        <taxon>Fungi</taxon>
        <taxon>Dikarya</taxon>
        <taxon>Ascomycota</taxon>
        <taxon>Pezizomycotina</taxon>
        <taxon>Leotiomycetes</taxon>
        <taxon>Helotiales</taxon>
        <taxon>Sclerotiniaceae</taxon>
        <taxon>Botrytis</taxon>
    </lineage>
</organism>
<dbReference type="EMBL" id="FQ790316">
    <property type="protein sequence ID" value="CCD49527.1"/>
    <property type="molecule type" value="Genomic_DNA"/>
</dbReference>
<dbReference type="InParanoid" id="G2YCA7"/>
<evidence type="ECO:0000313" key="2">
    <source>
        <dbReference type="Proteomes" id="UP000008177"/>
    </source>
</evidence>
<name>G2YCA7_BOTF4</name>
<sequence length="63" mass="7235">MGYTCKAQIPVHVMVFMEISDFTFHALALRRITAVHFTTQQESLDLVVKLMRITKINELGRSP</sequence>
<proteinExistence type="predicted"/>